<dbReference type="InterPro" id="IPR029063">
    <property type="entry name" value="SAM-dependent_MTases_sf"/>
</dbReference>
<evidence type="ECO:0000313" key="2">
    <source>
        <dbReference type="Proteomes" id="UP000811545"/>
    </source>
</evidence>
<sequence length="280" mass="33063">MRGRMEDGFLEVKKHSFKKYRMLEKYVDACVHFQRKHRNFTYIDTHGGSGKVIFNDRFKDGSIQIAARIAHDFPCYVMEIDSDRYKCLKEAVKDFSNVIPIPGDCNKKIDNILSKIPDWKFAFCFIDPDALMYERNGVCCHQLSWETVEKIAQRKTELFLNFPLHQMKRLIGHYLKTSGSTTYEYEGALTDFFGTEKWKEAGLDRRKLLELYISERLEVHYKYIGATLVKSRNVPLYYLIFASKHPVGAKIMRDIMRKEWGQLTLAEFDEVFPLERFIFE</sequence>
<proteinExistence type="predicted"/>
<gene>
    <name evidence="1" type="ORF">DDT42_01974</name>
</gene>
<dbReference type="InterPro" id="IPR031009">
    <property type="entry name" value="Tcm_partner"/>
</dbReference>
<protein>
    <recommendedName>
        <fullName evidence="3">Three-Cys-motif partner protein TcmP</fullName>
    </recommendedName>
</protein>
<evidence type="ECO:0000313" key="1">
    <source>
        <dbReference type="EMBL" id="MBT9146095.1"/>
    </source>
</evidence>
<dbReference type="Proteomes" id="UP000811545">
    <property type="component" value="Unassembled WGS sequence"/>
</dbReference>
<dbReference type="AlphaFoldDB" id="A0A9E2BKA4"/>
<dbReference type="NCBIfam" id="TIGR04474">
    <property type="entry name" value="tcm_partner"/>
    <property type="match status" value="1"/>
</dbReference>
<reference evidence="1 2" key="1">
    <citation type="journal article" date="2021" name="bioRxiv">
        <title>Unique metabolic strategies in Hadean analogues reveal hints for primordial physiology.</title>
        <authorList>
            <person name="Nobu M.K."/>
            <person name="Nakai R."/>
            <person name="Tamazawa S."/>
            <person name="Mori H."/>
            <person name="Toyoda A."/>
            <person name="Ijiri A."/>
            <person name="Suzuki S."/>
            <person name="Kurokawa K."/>
            <person name="Kamagata Y."/>
            <person name="Tamaki H."/>
        </authorList>
    </citation>
    <scope>NUCLEOTIDE SEQUENCE [LARGE SCALE GENOMIC DNA]</scope>
    <source>
        <strain evidence="1">BS525</strain>
    </source>
</reference>
<organism evidence="1 2">
    <name type="scientific">Psychracetigena formicireducens</name>
    <dbReference type="NCBI Taxonomy" id="2986056"/>
    <lineage>
        <taxon>Bacteria</taxon>
        <taxon>Bacillati</taxon>
        <taxon>Candidatus Lithacetigenota</taxon>
        <taxon>Candidatus Psychracetigena</taxon>
    </lineage>
</organism>
<accession>A0A9E2BKA4</accession>
<dbReference type="EMBL" id="QLTW01000312">
    <property type="protein sequence ID" value="MBT9146095.1"/>
    <property type="molecule type" value="Genomic_DNA"/>
</dbReference>
<dbReference type="SUPFAM" id="SSF53335">
    <property type="entry name" value="S-adenosyl-L-methionine-dependent methyltransferases"/>
    <property type="match status" value="1"/>
</dbReference>
<evidence type="ECO:0008006" key="3">
    <source>
        <dbReference type="Google" id="ProtNLM"/>
    </source>
</evidence>
<name>A0A9E2BKA4_PSYF1</name>
<comment type="caution">
    <text evidence="1">The sequence shown here is derived from an EMBL/GenBank/DDBJ whole genome shotgun (WGS) entry which is preliminary data.</text>
</comment>